<gene>
    <name evidence="1" type="ORF">CLV82_1005</name>
</gene>
<dbReference type="AlphaFoldDB" id="A0A4R6TS61"/>
<comment type="caution">
    <text evidence="1">The sequence shown here is derived from an EMBL/GenBank/DDBJ whole genome shotgun (WGS) entry which is preliminary data.</text>
</comment>
<evidence type="ECO:0008006" key="3">
    <source>
        <dbReference type="Google" id="ProtNLM"/>
    </source>
</evidence>
<reference evidence="1 2" key="1">
    <citation type="submission" date="2019-03" db="EMBL/GenBank/DDBJ databases">
        <title>Genomic Encyclopedia of Archaeal and Bacterial Type Strains, Phase II (KMG-II): from individual species to whole genera.</title>
        <authorList>
            <person name="Goeker M."/>
        </authorList>
    </citation>
    <scope>NUCLEOTIDE SEQUENCE [LARGE SCALE GENOMIC DNA]</scope>
    <source>
        <strain evidence="1 2">DSM 18435</strain>
    </source>
</reference>
<dbReference type="EMBL" id="SNYI01000001">
    <property type="protein sequence ID" value="TDQ33167.1"/>
    <property type="molecule type" value="Genomic_DNA"/>
</dbReference>
<dbReference type="OrthoDB" id="1436925at2"/>
<dbReference type="PROSITE" id="PS51257">
    <property type="entry name" value="PROKAR_LIPOPROTEIN"/>
    <property type="match status" value="1"/>
</dbReference>
<evidence type="ECO:0000313" key="1">
    <source>
        <dbReference type="EMBL" id="TDQ33167.1"/>
    </source>
</evidence>
<accession>A0A4R6TS61</accession>
<sequence length="144" mass="16877">MLKTLQIPLLLIFLLVLGCKDQENTKDSDARMQQVMEIHDEAMPRMGELSKLVGEMKSRIDSTERGQEYAEAMEELQEAHQDMMDWMQNFGDRFEPDEIINGKELSEEKKEWLLEEEEKIKAVRENINSSIKMARELLETDTIQ</sequence>
<dbReference type="RefSeq" id="WP_133643174.1">
    <property type="nucleotide sequence ID" value="NZ_SNYI01000001.1"/>
</dbReference>
<protein>
    <recommendedName>
        <fullName evidence="3">Viral A-type inclusion protein</fullName>
    </recommendedName>
</protein>
<name>A0A4R6TS61_9FLAO</name>
<dbReference type="Proteomes" id="UP000295468">
    <property type="component" value="Unassembled WGS sequence"/>
</dbReference>
<proteinExistence type="predicted"/>
<organism evidence="1 2">
    <name type="scientific">Zeaxanthinibacter enoshimensis</name>
    <dbReference type="NCBI Taxonomy" id="392009"/>
    <lineage>
        <taxon>Bacteria</taxon>
        <taxon>Pseudomonadati</taxon>
        <taxon>Bacteroidota</taxon>
        <taxon>Flavobacteriia</taxon>
        <taxon>Flavobacteriales</taxon>
        <taxon>Flavobacteriaceae</taxon>
        <taxon>Zeaxanthinibacter</taxon>
    </lineage>
</organism>
<evidence type="ECO:0000313" key="2">
    <source>
        <dbReference type="Proteomes" id="UP000295468"/>
    </source>
</evidence>
<keyword evidence="2" id="KW-1185">Reference proteome</keyword>